<name>A0A2K3N8P8_TRIPR</name>
<dbReference type="EMBL" id="ASHM01017745">
    <property type="protein sequence ID" value="PNX99425.1"/>
    <property type="molecule type" value="Genomic_DNA"/>
</dbReference>
<dbReference type="Pfam" id="PF00011">
    <property type="entry name" value="HSP20"/>
    <property type="match status" value="1"/>
</dbReference>
<protein>
    <submittedName>
        <fullName evidence="5">Class I heat shock protein</fullName>
    </submittedName>
</protein>
<evidence type="ECO:0000256" key="1">
    <source>
        <dbReference type="ARBA" id="ARBA00023016"/>
    </source>
</evidence>
<dbReference type="Proteomes" id="UP000236291">
    <property type="component" value="Unassembled WGS sequence"/>
</dbReference>
<dbReference type="InterPro" id="IPR008978">
    <property type="entry name" value="HSP20-like_chaperone"/>
</dbReference>
<dbReference type="InterPro" id="IPR002068">
    <property type="entry name" value="A-crystallin/Hsp20_dom"/>
</dbReference>
<organism evidence="5 6">
    <name type="scientific">Trifolium pratense</name>
    <name type="common">Red clover</name>
    <dbReference type="NCBI Taxonomy" id="57577"/>
    <lineage>
        <taxon>Eukaryota</taxon>
        <taxon>Viridiplantae</taxon>
        <taxon>Streptophyta</taxon>
        <taxon>Embryophyta</taxon>
        <taxon>Tracheophyta</taxon>
        <taxon>Spermatophyta</taxon>
        <taxon>Magnoliopsida</taxon>
        <taxon>eudicotyledons</taxon>
        <taxon>Gunneridae</taxon>
        <taxon>Pentapetalae</taxon>
        <taxon>rosids</taxon>
        <taxon>fabids</taxon>
        <taxon>Fabales</taxon>
        <taxon>Fabaceae</taxon>
        <taxon>Papilionoideae</taxon>
        <taxon>50 kb inversion clade</taxon>
        <taxon>NPAAA clade</taxon>
        <taxon>Hologalegina</taxon>
        <taxon>IRL clade</taxon>
        <taxon>Trifolieae</taxon>
        <taxon>Trifolium</taxon>
    </lineage>
</organism>
<comment type="similarity">
    <text evidence="2 3">Belongs to the small heat shock protein (HSP20) family.</text>
</comment>
<feature type="domain" description="SHSP" evidence="4">
    <location>
        <begin position="46"/>
        <end position="145"/>
    </location>
</feature>
<reference evidence="5 6" key="2">
    <citation type="journal article" date="2017" name="Front. Plant Sci.">
        <title>Gene Classification and Mining of Molecular Markers Useful in Red Clover (Trifolium pratense) Breeding.</title>
        <authorList>
            <person name="Istvanek J."/>
            <person name="Dluhosova J."/>
            <person name="Dluhos P."/>
            <person name="Patkova L."/>
            <person name="Nedelnik J."/>
            <person name="Repkova J."/>
        </authorList>
    </citation>
    <scope>NUCLEOTIDE SEQUENCE [LARGE SCALE GENOMIC DNA]</scope>
    <source>
        <strain evidence="6">cv. Tatra</strain>
        <tissue evidence="5">Young leaves</tissue>
    </source>
</reference>
<proteinExistence type="inferred from homology"/>
<dbReference type="STRING" id="57577.A0A2K3N8P8"/>
<dbReference type="AlphaFoldDB" id="A0A2K3N8P8"/>
<gene>
    <name evidence="5" type="ORF">L195_g022690</name>
</gene>
<reference evidence="5 6" key="1">
    <citation type="journal article" date="2014" name="Am. J. Bot.">
        <title>Genome assembly and annotation for red clover (Trifolium pratense; Fabaceae).</title>
        <authorList>
            <person name="Istvanek J."/>
            <person name="Jaros M."/>
            <person name="Krenek A."/>
            <person name="Repkova J."/>
        </authorList>
    </citation>
    <scope>NUCLEOTIDE SEQUENCE [LARGE SCALE GENOMIC DNA]</scope>
    <source>
        <strain evidence="6">cv. Tatra</strain>
        <tissue evidence="5">Young leaves</tissue>
    </source>
</reference>
<dbReference type="SUPFAM" id="SSF49764">
    <property type="entry name" value="HSP20-like chaperones"/>
    <property type="match status" value="1"/>
</dbReference>
<evidence type="ECO:0000256" key="3">
    <source>
        <dbReference type="RuleBase" id="RU003616"/>
    </source>
</evidence>
<sequence>MSLVPMNEDQQDNNSLDTNPLSLWDPFMNFHFPLPSPISSLFPEFNFGSSLNTRLDWRETPRSHVWKIVLPGFTNEDVLVELQEERMLQVSVESGNFMSRFKIPDDGNLQELKANMINGVLVVTVPKLQQCSGSAGRNIRVVEIEGSD</sequence>
<evidence type="ECO:0000313" key="5">
    <source>
        <dbReference type="EMBL" id="PNX99425.1"/>
    </source>
</evidence>
<accession>A0A2K3N8P8</accession>
<comment type="caution">
    <text evidence="5">The sequence shown here is derived from an EMBL/GenBank/DDBJ whole genome shotgun (WGS) entry which is preliminary data.</text>
</comment>
<dbReference type="PANTHER" id="PTHR11527">
    <property type="entry name" value="HEAT-SHOCK PROTEIN 20 FAMILY MEMBER"/>
    <property type="match status" value="1"/>
</dbReference>
<evidence type="ECO:0000313" key="6">
    <source>
        <dbReference type="Proteomes" id="UP000236291"/>
    </source>
</evidence>
<keyword evidence="1 5" id="KW-0346">Stress response</keyword>
<dbReference type="PROSITE" id="PS01031">
    <property type="entry name" value="SHSP"/>
    <property type="match status" value="1"/>
</dbReference>
<dbReference type="InterPro" id="IPR031107">
    <property type="entry name" value="Small_HSP"/>
</dbReference>
<dbReference type="Gene3D" id="2.60.40.790">
    <property type="match status" value="1"/>
</dbReference>
<evidence type="ECO:0000256" key="2">
    <source>
        <dbReference type="PROSITE-ProRule" id="PRU00285"/>
    </source>
</evidence>
<evidence type="ECO:0000259" key="4">
    <source>
        <dbReference type="PROSITE" id="PS01031"/>
    </source>
</evidence>